<organism evidence="8 9">
    <name type="scientific">Caldilinea aerophila (strain DSM 14535 / JCM 11387 / NBRC 104270 / STL-6-O1)</name>
    <dbReference type="NCBI Taxonomy" id="926550"/>
    <lineage>
        <taxon>Bacteria</taxon>
        <taxon>Bacillati</taxon>
        <taxon>Chloroflexota</taxon>
        <taxon>Caldilineae</taxon>
        <taxon>Caldilineales</taxon>
        <taxon>Caldilineaceae</taxon>
        <taxon>Caldilinea</taxon>
    </lineage>
</organism>
<evidence type="ECO:0000256" key="2">
    <source>
        <dbReference type="ARBA" id="ARBA00022475"/>
    </source>
</evidence>
<dbReference type="HOGENOM" id="CLU_414869_0_0_0"/>
<dbReference type="AlphaFoldDB" id="I0I2F5"/>
<proteinExistence type="predicted"/>
<evidence type="ECO:0000256" key="6">
    <source>
        <dbReference type="SAM" id="Phobius"/>
    </source>
</evidence>
<evidence type="ECO:0000259" key="7">
    <source>
        <dbReference type="Pfam" id="PF13581"/>
    </source>
</evidence>
<dbReference type="EMBL" id="AP012337">
    <property type="protein sequence ID" value="BAL99442.1"/>
    <property type="molecule type" value="Genomic_DNA"/>
</dbReference>
<keyword evidence="9" id="KW-1185">Reference proteome</keyword>
<sequence length="661" mass="72777">MITADTWALPVAAACVRGAILRAPDIHDATNLLQEALDALQAAWLSASIAGTAVELDLAIDPVLHQIVIQLDPGWHWVGAYEAHTEVEERQLPAEDASLGVGLFLVRRVMDRVEYFPQPGANRWRLCKRLDFSRTTDTEEIRTIHLDIPACYRYLNVVGECIAAMLPEDEQTSGAIQLAVHEICTNIVEHAYYADHPGRIEITLTRDPVEQTFQVETRDTGGHTFDLSLIPDRFDLAAPTLRSPLLTGSLLLFISATLVNGGNYLFNLLLGRWLGPASFADLSLIVTLFLVTSFVTMGLQTPVARFGALYAADHDLQAISNLRRWARRRALVVGAMLMTVLTLGASFWANFFATASFWPFVIFGAFLPFYLLQGVDRGLLQGRTQFGRLAATYQTEMWSRLAFSLLFVALGWGVSGAVLGIGLSFVATWAMTQQIGRQLPKPQPVPASIQKELLLFTGPVLVAQLGQILINNGDILIVKRFFPAEEAGMYAALALIGRMVFFATWSIVTAMFPIVAQRFQRGEAHRPLFYASLGLVLAGSLLIIGATALFPHQIVHLLFGEAYQGIAPLLWVYALATMFYALANVVITYRLSIGSAGGVYLAIIAGIAQTAMLWFWHESLAQVVWVQVALMGFLFLALLTWDLGNRERKQAPQVTPAIHVA</sequence>
<keyword evidence="4 6" id="KW-1133">Transmembrane helix</keyword>
<dbReference type="Pfam" id="PF13581">
    <property type="entry name" value="HATPase_c_2"/>
    <property type="match status" value="1"/>
</dbReference>
<feature type="transmembrane region" description="Helical" evidence="6">
    <location>
        <begin position="401"/>
        <end position="431"/>
    </location>
</feature>
<dbReference type="InterPro" id="IPR050833">
    <property type="entry name" value="Poly_Biosynth_Transport"/>
</dbReference>
<name>I0I2F5_CALAS</name>
<comment type="subcellular location">
    <subcellularLocation>
        <location evidence="1">Cell membrane</location>
        <topology evidence="1">Multi-pass membrane protein</topology>
    </subcellularLocation>
</comment>
<feature type="transmembrane region" description="Helical" evidence="6">
    <location>
        <begin position="489"/>
        <end position="516"/>
    </location>
</feature>
<evidence type="ECO:0000256" key="5">
    <source>
        <dbReference type="ARBA" id="ARBA00023136"/>
    </source>
</evidence>
<protein>
    <recommendedName>
        <fullName evidence="7">Histidine kinase/HSP90-like ATPase domain-containing protein</fullName>
    </recommendedName>
</protein>
<dbReference type="KEGG" id="cap:CLDAP_14030"/>
<evidence type="ECO:0000256" key="3">
    <source>
        <dbReference type="ARBA" id="ARBA00022692"/>
    </source>
</evidence>
<feature type="domain" description="Histidine kinase/HSP90-like ATPase" evidence="7">
    <location>
        <begin position="169"/>
        <end position="232"/>
    </location>
</feature>
<evidence type="ECO:0000256" key="1">
    <source>
        <dbReference type="ARBA" id="ARBA00004651"/>
    </source>
</evidence>
<dbReference type="InterPro" id="IPR002797">
    <property type="entry name" value="Polysacc_synth"/>
</dbReference>
<dbReference type="CDD" id="cd13126">
    <property type="entry name" value="MATE_like_11"/>
    <property type="match status" value="1"/>
</dbReference>
<dbReference type="eggNOG" id="COG2172">
    <property type="taxonomic scope" value="Bacteria"/>
</dbReference>
<feature type="transmembrane region" description="Helical" evidence="6">
    <location>
        <begin position="357"/>
        <end position="380"/>
    </location>
</feature>
<keyword evidence="5 6" id="KW-0472">Membrane</keyword>
<gene>
    <name evidence="8" type="ordered locus">CLDAP_14030</name>
</gene>
<dbReference type="Gene3D" id="3.30.565.10">
    <property type="entry name" value="Histidine kinase-like ATPase, C-terminal domain"/>
    <property type="match status" value="1"/>
</dbReference>
<dbReference type="Proteomes" id="UP000007880">
    <property type="component" value="Chromosome"/>
</dbReference>
<dbReference type="InterPro" id="IPR036890">
    <property type="entry name" value="HATPase_C_sf"/>
</dbReference>
<dbReference type="PANTHER" id="PTHR30250">
    <property type="entry name" value="PST FAMILY PREDICTED COLANIC ACID TRANSPORTER"/>
    <property type="match status" value="1"/>
</dbReference>
<evidence type="ECO:0000313" key="9">
    <source>
        <dbReference type="Proteomes" id="UP000007880"/>
    </source>
</evidence>
<feature type="transmembrane region" description="Helical" evidence="6">
    <location>
        <begin position="278"/>
        <end position="299"/>
    </location>
</feature>
<keyword evidence="3 6" id="KW-0812">Transmembrane</keyword>
<feature type="transmembrane region" description="Helical" evidence="6">
    <location>
        <begin position="570"/>
        <end position="591"/>
    </location>
</feature>
<dbReference type="GO" id="GO:0005886">
    <property type="term" value="C:plasma membrane"/>
    <property type="evidence" value="ECO:0007669"/>
    <property type="project" value="UniProtKB-SubCell"/>
</dbReference>
<dbReference type="STRING" id="926550.CLDAP_14030"/>
<dbReference type="eggNOG" id="COG2244">
    <property type="taxonomic scope" value="Bacteria"/>
</dbReference>
<evidence type="ECO:0000313" key="8">
    <source>
        <dbReference type="EMBL" id="BAL99442.1"/>
    </source>
</evidence>
<feature type="transmembrane region" description="Helical" evidence="6">
    <location>
        <begin position="598"/>
        <end position="617"/>
    </location>
</feature>
<evidence type="ECO:0000256" key="4">
    <source>
        <dbReference type="ARBA" id="ARBA00022989"/>
    </source>
</evidence>
<feature type="transmembrane region" description="Helical" evidence="6">
    <location>
        <begin position="330"/>
        <end position="351"/>
    </location>
</feature>
<dbReference type="Pfam" id="PF01943">
    <property type="entry name" value="Polysacc_synt"/>
    <property type="match status" value="1"/>
</dbReference>
<feature type="transmembrane region" description="Helical" evidence="6">
    <location>
        <begin position="623"/>
        <end position="641"/>
    </location>
</feature>
<dbReference type="PANTHER" id="PTHR30250:SF28">
    <property type="entry name" value="POLYSACCHARIDE BIOSYNTHESIS PROTEIN"/>
    <property type="match status" value="1"/>
</dbReference>
<accession>I0I2F5</accession>
<dbReference type="InterPro" id="IPR003594">
    <property type="entry name" value="HATPase_dom"/>
</dbReference>
<feature type="transmembrane region" description="Helical" evidence="6">
    <location>
        <begin position="528"/>
        <end position="550"/>
    </location>
</feature>
<dbReference type="CDD" id="cd16936">
    <property type="entry name" value="HATPase_RsbW-like"/>
    <property type="match status" value="1"/>
</dbReference>
<keyword evidence="2" id="KW-1003">Cell membrane</keyword>
<reference evidence="8 9" key="1">
    <citation type="submission" date="2012-02" db="EMBL/GenBank/DDBJ databases">
        <title>Complete genome sequence of Caldilinea aerophila DSM 14535 (= NBRC 102666).</title>
        <authorList>
            <person name="Oguchi A."/>
            <person name="Hosoyama A."/>
            <person name="Sekine M."/>
            <person name="Fukai R."/>
            <person name="Kato Y."/>
            <person name="Nakamura S."/>
            <person name="Hanada S."/>
            <person name="Yamazaki S."/>
            <person name="Fujita N."/>
        </authorList>
    </citation>
    <scope>NUCLEOTIDE SEQUENCE [LARGE SCALE GENOMIC DNA]</scope>
    <source>
        <strain evidence="9">DSM 14535 / JCM 11387 / NBRC 104270 / STL-6-O1</strain>
    </source>
</reference>